<dbReference type="EMBL" id="BK015706">
    <property type="protein sequence ID" value="DAE21015.1"/>
    <property type="molecule type" value="Genomic_DNA"/>
</dbReference>
<evidence type="ECO:0000313" key="1">
    <source>
        <dbReference type="EMBL" id="DAE21015.1"/>
    </source>
</evidence>
<accession>A0A8S5QP24</accession>
<sequence>MAAKTGLTTAAQFTTEAREVDFVTRFSDNWDALRKIMGIMRPIRKTPGTKLISYKATVDGTLAGGTSVGEGEEIPFTKLKVTPTTYGDIEVAKHAKSVSIEAVNKYGAEVAVEKTDEAFINALQTQVLTDFYTFLGTGSLKVTGETSWQRALAMSKAKVLEKFAGMDKDVTEIVGFANILDAYDYLGDKDITVQTSFGVSYVENFLGYRTLFLLPTKYIAQNKVIATPVENIDLYYIDPGDSDFGKLGLNYTVKGETNLIGVHVEGDYSRATGDMFAIMGMKLWAEYLDGIAVATFTKPAAAKTKNTPSVGG</sequence>
<name>A0A8S5QP24_9CAUD</name>
<organism evidence="1">
    <name type="scientific">Siphoviridae sp. ct8LX107</name>
    <dbReference type="NCBI Taxonomy" id="2826169"/>
    <lineage>
        <taxon>Viruses</taxon>
        <taxon>Duplodnaviria</taxon>
        <taxon>Heunggongvirae</taxon>
        <taxon>Uroviricota</taxon>
        <taxon>Caudoviricetes</taxon>
    </lineage>
</organism>
<protein>
    <submittedName>
        <fullName evidence="1">Major capsid protein</fullName>
    </submittedName>
</protein>
<reference evidence="1" key="1">
    <citation type="journal article" date="2021" name="Proc. Natl. Acad. Sci. U.S.A.">
        <title>A Catalog of Tens of Thousands of Viruses from Human Metagenomes Reveals Hidden Associations with Chronic Diseases.</title>
        <authorList>
            <person name="Tisza M.J."/>
            <person name="Buck C.B."/>
        </authorList>
    </citation>
    <scope>NUCLEOTIDE SEQUENCE</scope>
    <source>
        <strain evidence="1">Ct8LX107</strain>
    </source>
</reference>
<proteinExistence type="predicted"/>